<proteinExistence type="predicted"/>
<feature type="region of interest" description="Disordered" evidence="1">
    <location>
        <begin position="759"/>
        <end position="804"/>
    </location>
</feature>
<feature type="compositionally biased region" description="Low complexity" evidence="1">
    <location>
        <begin position="262"/>
        <end position="275"/>
    </location>
</feature>
<dbReference type="Proteomes" id="UP001362999">
    <property type="component" value="Unassembled WGS sequence"/>
</dbReference>
<organism evidence="2 3">
    <name type="scientific">Favolaschia claudopus</name>
    <dbReference type="NCBI Taxonomy" id="2862362"/>
    <lineage>
        <taxon>Eukaryota</taxon>
        <taxon>Fungi</taxon>
        <taxon>Dikarya</taxon>
        <taxon>Basidiomycota</taxon>
        <taxon>Agaricomycotina</taxon>
        <taxon>Agaricomycetes</taxon>
        <taxon>Agaricomycetidae</taxon>
        <taxon>Agaricales</taxon>
        <taxon>Marasmiineae</taxon>
        <taxon>Mycenaceae</taxon>
        <taxon>Favolaschia</taxon>
    </lineage>
</organism>
<feature type="region of interest" description="Disordered" evidence="1">
    <location>
        <begin position="201"/>
        <end position="236"/>
    </location>
</feature>
<reference evidence="2 3" key="1">
    <citation type="journal article" date="2024" name="J Genomics">
        <title>Draft genome sequencing and assembly of Favolaschia claudopus CIRM-BRFM 2984 isolated from oak limbs.</title>
        <authorList>
            <person name="Navarro D."/>
            <person name="Drula E."/>
            <person name="Chaduli D."/>
            <person name="Cazenave R."/>
            <person name="Ahrendt S."/>
            <person name="Wang J."/>
            <person name="Lipzen A."/>
            <person name="Daum C."/>
            <person name="Barry K."/>
            <person name="Grigoriev I.V."/>
            <person name="Favel A."/>
            <person name="Rosso M.N."/>
            <person name="Martin F."/>
        </authorList>
    </citation>
    <scope>NUCLEOTIDE SEQUENCE [LARGE SCALE GENOMIC DNA]</scope>
    <source>
        <strain evidence="2 3">CIRM-BRFM 2984</strain>
    </source>
</reference>
<accession>A0AAV9ZS66</accession>
<protein>
    <submittedName>
        <fullName evidence="2">Uncharacterized protein</fullName>
    </submittedName>
</protein>
<feature type="compositionally biased region" description="Polar residues" evidence="1">
    <location>
        <begin position="220"/>
        <end position="230"/>
    </location>
</feature>
<gene>
    <name evidence="2" type="ORF">R3P38DRAFT_3438513</name>
</gene>
<comment type="caution">
    <text evidence="2">The sequence shown here is derived from an EMBL/GenBank/DDBJ whole genome shotgun (WGS) entry which is preliminary data.</text>
</comment>
<evidence type="ECO:0000256" key="1">
    <source>
        <dbReference type="SAM" id="MobiDB-lite"/>
    </source>
</evidence>
<evidence type="ECO:0000313" key="3">
    <source>
        <dbReference type="Proteomes" id="UP001362999"/>
    </source>
</evidence>
<feature type="compositionally biased region" description="Polar residues" evidence="1">
    <location>
        <begin position="300"/>
        <end position="313"/>
    </location>
</feature>
<dbReference type="AlphaFoldDB" id="A0AAV9ZS66"/>
<evidence type="ECO:0000313" key="2">
    <source>
        <dbReference type="EMBL" id="KAK6991644.1"/>
    </source>
</evidence>
<sequence length="976" mass="110579">MPELSEENAFREWLKRFIELITRQFGADALKLTGLYADIKDNEVEDMRRREERLVTYGSTLTQAIIKHDQHAMWAIRLHRLALAIPDTHGLMIKKVWSQLPTPYKSQISPNYTSWEEFCASIASLKFGEERAQQEREQSKIYVGFDLNLLLVPLPWYKEPTAGNLEYDVPSSSQLAVRLTRYMPPSWRGIEPDRRYTANIPIPPDKAWEDPIPASAQHPLPSSTKPSTLHHSIHGDVLGPVAPKSLAAPLPARVKVKKVKASDTTAAASNTTVASLPPPPKPKPTPKKPKAKDAKPKTNALLTSFGFTVAPNTSDPPDPPDPRKSSVAGVSSHLATFGVAKPHVAIEDCTEKDIDHSLYLRPRHLFPELDDSALDDETAFDRTGLQLKGILYDPRSIVLDMTESYLEIEPLLHTSPQIFQNPEFERILRVPAKDRGYKVVLALKFCSHTLAFLSMDNLCYVYWLSVGDMELTRNKRVPNVLFEYKAWCDYTVQWLKEQDENPKWDNHSFAEILIMAGNHPTRAGGRYSLDELAFRAGIPLWMLWGVIRKNRRYLCAVYEAFFLFALERFLAHGSFFNQSIELNRLCGDFKEDKKDKKEKKDNGSYLLIATKEVVIRYTRMLSVYRQSQATMSSRKHRLVSRYNLKDDGEDAMKNAPWPFDLADLAPSLLLHGHMGPGIAENWTQLYREQAGQAVTKDMRENYKKMQKIPSLNNAQQLRFKPMPDMTPEELLVLSSTYGDTNSIVQYFDEKAKPKFAKLFGTQPTQPMTPSPSSTQPMPIPSSQPTPSSSSNPSPPPIPSVLPQTVASPDEIDSFDAQDDDIEVVDVDMDGDVMVDYPEEIYGDLSDLTDSEDEDEDGDEQKIVDPRSEIIDDNNDGWEEIGLSLIVDPDRRRVQTRLCKCPAGRGFTTWTVLKPPRSSTHPNSEHVPIYALVFYELADEVRQQRLMSYVKECTKLFTVGPMDFCGHARAVRRGQGW</sequence>
<keyword evidence="3" id="KW-1185">Reference proteome</keyword>
<name>A0AAV9ZS66_9AGAR</name>
<feature type="region of interest" description="Disordered" evidence="1">
    <location>
        <begin position="261"/>
        <end position="329"/>
    </location>
</feature>
<dbReference type="EMBL" id="JAWWNJ010000116">
    <property type="protein sequence ID" value="KAK6991644.1"/>
    <property type="molecule type" value="Genomic_DNA"/>
</dbReference>
<feature type="compositionally biased region" description="Low complexity" evidence="1">
    <location>
        <begin position="761"/>
        <end position="776"/>
    </location>
</feature>